<dbReference type="GO" id="GO:0006351">
    <property type="term" value="P:DNA-templated transcription"/>
    <property type="evidence" value="ECO:0007669"/>
    <property type="project" value="InterPro"/>
</dbReference>
<evidence type="ECO:0000313" key="5">
    <source>
        <dbReference type="Proteomes" id="UP001320420"/>
    </source>
</evidence>
<keyword evidence="1" id="KW-0539">Nucleus</keyword>
<dbReference type="CDD" id="cd12148">
    <property type="entry name" value="fungal_TF_MHR"/>
    <property type="match status" value="1"/>
</dbReference>
<dbReference type="InterPro" id="IPR007219">
    <property type="entry name" value="XnlR_reg_dom"/>
</dbReference>
<dbReference type="AlphaFoldDB" id="A0AAN9UTT8"/>
<gene>
    <name evidence="4" type="ORF">SLS62_004805</name>
</gene>
<feature type="domain" description="Xylanolytic transcriptional activator regulatory" evidence="3">
    <location>
        <begin position="5"/>
        <end position="192"/>
    </location>
</feature>
<name>A0AAN9UTT8_9PEZI</name>
<accession>A0AAN9UTT8</accession>
<dbReference type="EMBL" id="JAKJXP020000030">
    <property type="protein sequence ID" value="KAK7753286.1"/>
    <property type="molecule type" value="Genomic_DNA"/>
</dbReference>
<evidence type="ECO:0000259" key="3">
    <source>
        <dbReference type="Pfam" id="PF04082"/>
    </source>
</evidence>
<dbReference type="PANTHER" id="PTHR47431">
    <property type="entry name" value="ZN(II)2CYS6 TRANSCRIPTION FACTOR (EUROFUNG)-RELATED"/>
    <property type="match status" value="1"/>
</dbReference>
<reference evidence="4 5" key="1">
    <citation type="submission" date="2024-02" db="EMBL/GenBank/DDBJ databases">
        <title>De novo assembly and annotation of 12 fungi associated with fruit tree decline syndrome in Ontario, Canada.</title>
        <authorList>
            <person name="Sulman M."/>
            <person name="Ellouze W."/>
            <person name="Ilyukhin E."/>
        </authorList>
    </citation>
    <scope>NUCLEOTIDE SEQUENCE [LARGE SCALE GENOMIC DNA]</scope>
    <source>
        <strain evidence="4 5">M11/M66-122</strain>
    </source>
</reference>
<protein>
    <recommendedName>
        <fullName evidence="3">Xylanolytic transcriptional activator regulatory domain-containing protein</fullName>
    </recommendedName>
</protein>
<dbReference type="Proteomes" id="UP001320420">
    <property type="component" value="Unassembled WGS sequence"/>
</dbReference>
<dbReference type="Pfam" id="PF04082">
    <property type="entry name" value="Fungal_trans"/>
    <property type="match status" value="1"/>
</dbReference>
<feature type="region of interest" description="Disordered" evidence="2">
    <location>
        <begin position="91"/>
        <end position="116"/>
    </location>
</feature>
<evidence type="ECO:0000256" key="1">
    <source>
        <dbReference type="ARBA" id="ARBA00023242"/>
    </source>
</evidence>
<dbReference type="GO" id="GO:0008270">
    <property type="term" value="F:zinc ion binding"/>
    <property type="evidence" value="ECO:0007669"/>
    <property type="project" value="InterPro"/>
</dbReference>
<comment type="caution">
    <text evidence="4">The sequence shown here is derived from an EMBL/GenBank/DDBJ whole genome shotgun (WGS) entry which is preliminary data.</text>
</comment>
<dbReference type="GO" id="GO:0003677">
    <property type="term" value="F:DNA binding"/>
    <property type="evidence" value="ECO:0007669"/>
    <property type="project" value="InterPro"/>
</dbReference>
<evidence type="ECO:0000313" key="4">
    <source>
        <dbReference type="EMBL" id="KAK7753286.1"/>
    </source>
</evidence>
<dbReference type="PANTHER" id="PTHR47431:SF5">
    <property type="entry name" value="ZN(II)2CYS6 TRANSCRIPTION FACTOR (EUROFUNG)"/>
    <property type="match status" value="1"/>
</dbReference>
<proteinExistence type="predicted"/>
<organism evidence="4 5">
    <name type="scientific">Diatrype stigma</name>
    <dbReference type="NCBI Taxonomy" id="117547"/>
    <lineage>
        <taxon>Eukaryota</taxon>
        <taxon>Fungi</taxon>
        <taxon>Dikarya</taxon>
        <taxon>Ascomycota</taxon>
        <taxon>Pezizomycotina</taxon>
        <taxon>Sordariomycetes</taxon>
        <taxon>Xylariomycetidae</taxon>
        <taxon>Xylariales</taxon>
        <taxon>Diatrypaceae</taxon>
        <taxon>Diatrype</taxon>
    </lineage>
</organism>
<evidence type="ECO:0000256" key="2">
    <source>
        <dbReference type="SAM" id="MobiDB-lite"/>
    </source>
</evidence>
<sequence>MLFSLNAYYLWIHGYFPILPAPEYEPTADQSVALLESESNKLEEPSSAISLAISAILALIPCPEDTSPLDPESVAWRRKYAQFLAKSAVESIETEQERPESSVEPSKALDDDSEDEMLRERFHPDVPLELESIIALDLLSVYEYAQRGNLKKMRTRANAALMTAMSQGLHKGSEVEDGSSETRRRVWWMTYTCVSQASIVSNTAWPAFIQAQQAILAATQFVIKLNQARKAQSDMRPIFKRMQELESFLEPSVIKSEDSSLGFQTPNSLRFPFTRHHSSKVCLKSALSIAEAFDALPYPNPTGKLTSSPCCIGYASPLITPRTMPAFACCAMQSAYVLLMIKDQTQALYPPSRGDAGPLVDDMLNRLKQGLWSVWGAFVNYGAAFEALGGMRGESRALGMIV</sequence>
<keyword evidence="5" id="KW-1185">Reference proteome</keyword>